<dbReference type="AlphaFoldDB" id="A0A6A6HLY9"/>
<evidence type="ECO:0000256" key="1">
    <source>
        <dbReference type="SAM" id="MobiDB-lite"/>
    </source>
</evidence>
<reference evidence="2" key="1">
    <citation type="journal article" date="2020" name="Stud. Mycol.">
        <title>101 Dothideomycetes genomes: a test case for predicting lifestyles and emergence of pathogens.</title>
        <authorList>
            <person name="Haridas S."/>
            <person name="Albert R."/>
            <person name="Binder M."/>
            <person name="Bloem J."/>
            <person name="Labutti K."/>
            <person name="Salamov A."/>
            <person name="Andreopoulos B."/>
            <person name="Baker S."/>
            <person name="Barry K."/>
            <person name="Bills G."/>
            <person name="Bluhm B."/>
            <person name="Cannon C."/>
            <person name="Castanera R."/>
            <person name="Culley D."/>
            <person name="Daum C."/>
            <person name="Ezra D."/>
            <person name="Gonzalez J."/>
            <person name="Henrissat B."/>
            <person name="Kuo A."/>
            <person name="Liang C."/>
            <person name="Lipzen A."/>
            <person name="Lutzoni F."/>
            <person name="Magnuson J."/>
            <person name="Mondo S."/>
            <person name="Nolan M."/>
            <person name="Ohm R."/>
            <person name="Pangilinan J."/>
            <person name="Park H.-J."/>
            <person name="Ramirez L."/>
            <person name="Alfaro M."/>
            <person name="Sun H."/>
            <person name="Tritt A."/>
            <person name="Yoshinaga Y."/>
            <person name="Zwiers L.-H."/>
            <person name="Turgeon B."/>
            <person name="Goodwin S."/>
            <person name="Spatafora J."/>
            <person name="Crous P."/>
            <person name="Grigoriev I."/>
        </authorList>
    </citation>
    <scope>NUCLEOTIDE SEQUENCE</scope>
    <source>
        <strain evidence="2">Tuck. ex Michener</strain>
    </source>
</reference>
<feature type="compositionally biased region" description="Polar residues" evidence="1">
    <location>
        <begin position="117"/>
        <end position="130"/>
    </location>
</feature>
<evidence type="ECO:0000313" key="2">
    <source>
        <dbReference type="EMBL" id="KAF2239156.1"/>
    </source>
</evidence>
<evidence type="ECO:0000313" key="3">
    <source>
        <dbReference type="Proteomes" id="UP000800092"/>
    </source>
</evidence>
<feature type="region of interest" description="Disordered" evidence="1">
    <location>
        <begin position="93"/>
        <end position="130"/>
    </location>
</feature>
<dbReference type="Proteomes" id="UP000800092">
    <property type="component" value="Unassembled WGS sequence"/>
</dbReference>
<proteinExistence type="predicted"/>
<name>A0A6A6HLY9_VIRVR</name>
<sequence length="130" mass="14293">MHESGWKARCWSSWEWEVVVFRFVSSFQSARRKLIQAMLDWSGRDSGTAIITVLVAFCDEISWHRDGTGSDCDCCDDGDDCKVRQNVHDLGLGDASRSSTCSAPSHTSLAPAVAEGQTHQVPSTNLADSR</sequence>
<protein>
    <submittedName>
        <fullName evidence="2">Uncharacterized protein</fullName>
    </submittedName>
</protein>
<keyword evidence="3" id="KW-1185">Reference proteome</keyword>
<dbReference type="EMBL" id="ML991773">
    <property type="protein sequence ID" value="KAF2239156.1"/>
    <property type="molecule type" value="Genomic_DNA"/>
</dbReference>
<feature type="compositionally biased region" description="Polar residues" evidence="1">
    <location>
        <begin position="96"/>
        <end position="108"/>
    </location>
</feature>
<gene>
    <name evidence="2" type="ORF">EV356DRAFT_165018</name>
</gene>
<organism evidence="2 3">
    <name type="scientific">Viridothelium virens</name>
    <name type="common">Speckled blister lichen</name>
    <name type="synonym">Trypethelium virens</name>
    <dbReference type="NCBI Taxonomy" id="1048519"/>
    <lineage>
        <taxon>Eukaryota</taxon>
        <taxon>Fungi</taxon>
        <taxon>Dikarya</taxon>
        <taxon>Ascomycota</taxon>
        <taxon>Pezizomycotina</taxon>
        <taxon>Dothideomycetes</taxon>
        <taxon>Dothideomycetes incertae sedis</taxon>
        <taxon>Trypetheliales</taxon>
        <taxon>Trypetheliaceae</taxon>
        <taxon>Viridothelium</taxon>
    </lineage>
</organism>
<accession>A0A6A6HLY9</accession>